<organism evidence="1 2">
    <name type="scientific">Alternaria gaisen</name>
    <dbReference type="NCBI Taxonomy" id="167740"/>
    <lineage>
        <taxon>Eukaryota</taxon>
        <taxon>Fungi</taxon>
        <taxon>Dikarya</taxon>
        <taxon>Ascomycota</taxon>
        <taxon>Pezizomycotina</taxon>
        <taxon>Dothideomycetes</taxon>
        <taxon>Pleosporomycetidae</taxon>
        <taxon>Pleosporales</taxon>
        <taxon>Pleosporineae</taxon>
        <taxon>Pleosporaceae</taxon>
        <taxon>Alternaria</taxon>
        <taxon>Alternaria sect. Alternaria</taxon>
    </lineage>
</organism>
<protein>
    <submittedName>
        <fullName evidence="1">Uncharacterized protein</fullName>
    </submittedName>
</protein>
<gene>
    <name evidence="1" type="ORF">AG0111_0g3744</name>
</gene>
<comment type="caution">
    <text evidence="1">The sequence shown here is derived from an EMBL/GenBank/DDBJ whole genome shotgun (WGS) entry which is preliminary data.</text>
</comment>
<proteinExistence type="predicted"/>
<reference evidence="1 2" key="1">
    <citation type="journal article" date="2019" name="bioRxiv">
        <title>Genomics, evolutionary history and diagnostics of the Alternaria alternata species group including apple and Asian pear pathotypes.</title>
        <authorList>
            <person name="Armitage A.D."/>
            <person name="Cockerton H.M."/>
            <person name="Sreenivasaprasad S."/>
            <person name="Woodhall J.W."/>
            <person name="Lane C.R."/>
            <person name="Harrison R.J."/>
            <person name="Clarkson J.P."/>
        </authorList>
    </citation>
    <scope>NUCLEOTIDE SEQUENCE [LARGE SCALE GENOMIC DNA]</scope>
    <source>
        <strain evidence="1 2">FERA 650</strain>
    </source>
</reference>
<sequence>MTQASQEFQASIPRILTIPNGSNRKRSSDAGNVVSSATGFEPVVSTEVESQRNESPQVARRKTQVPSEPGTADRRRSSAASGITAPPPEMISEQMKVGMQSRSPKRKPKKGANYPPEQQYPQAPAYPLRETPSWTKPDTLTPSPKPKVESPPKKRGWLGLGLWPKEELLESEVESQSHRPSQPALDSSSVQPFRGAAPGSPEVPGGTQKRQNSYSSQVRQSVYRRESDGVPLRRADTRSRQTSVYAHKDDYYPITPILPDRVDDDTRPQSSPSRRTSYSVRRTASTNETFRQDEPKWQSTRRLSSGLSQRESRPQQALCTRTDVSTRSQAPEFQTWPDTEVEVSRTAQGSDKEKVQSPVRRDVRRPTKAGTSIAKEETSPREGTQSPETRRNLSQIPQKEGPSDEGESSLSPSRMLEVPSAQASQEQAQEPTRRPMAQGEVYSSAKEQTKMVLEESSTHVESKLSKGEEDVTIRHSIDRPREQSVDDNARFTSTVDPTRPGTSSKPSTRDENNQRRLPAADAGKEAPIGQEHIRHSTAIRARDITAFQPAEKDSAIATQRPSSSVKTTETQRSSSAIGENRAPIPARAPTITKTPTRTATIPSSARQTGSRRKFTVPRAVTPVSRAVLSNSEAESIRARGVESLPQQEERGAASSAAAQADRKPSAAPRARTTESRAAPRRSETTGKGGDAPTSPTSQGSLGTISQVPTSNTGGN</sequence>
<dbReference type="Proteomes" id="UP000293547">
    <property type="component" value="Unassembled WGS sequence"/>
</dbReference>
<keyword evidence="2" id="KW-1185">Reference proteome</keyword>
<evidence type="ECO:0000313" key="1">
    <source>
        <dbReference type="EMBL" id="KAB2108039.1"/>
    </source>
</evidence>
<name>A0ACB6FUG9_9PLEO</name>
<evidence type="ECO:0000313" key="2">
    <source>
        <dbReference type="Proteomes" id="UP000293547"/>
    </source>
</evidence>
<accession>A0ACB6FUG9</accession>
<dbReference type="EMBL" id="PDWZ02000003">
    <property type="protein sequence ID" value="KAB2108039.1"/>
    <property type="molecule type" value="Genomic_DNA"/>
</dbReference>